<dbReference type="InterPro" id="IPR027395">
    <property type="entry name" value="WH_DNA-bd_dom"/>
</dbReference>
<keyword evidence="3" id="KW-1185">Reference proteome</keyword>
<evidence type="ECO:0000259" key="1">
    <source>
        <dbReference type="Pfam" id="PF13601"/>
    </source>
</evidence>
<dbReference type="Proteomes" id="UP000233781">
    <property type="component" value="Unassembled WGS sequence"/>
</dbReference>
<dbReference type="InterPro" id="IPR036390">
    <property type="entry name" value="WH_DNA-bd_sf"/>
</dbReference>
<dbReference type="GO" id="GO:0003677">
    <property type="term" value="F:DNA binding"/>
    <property type="evidence" value="ECO:0007669"/>
    <property type="project" value="UniProtKB-KW"/>
</dbReference>
<proteinExistence type="predicted"/>
<protein>
    <submittedName>
        <fullName evidence="2">Winged helix DNA-binding protein</fullName>
    </submittedName>
</protein>
<sequence>MPHPVFDDVIHEPHRLRICAYLVPVAGREFGEVRDAMDLSDSALSKHLKALSARGYTALERGVRNGRQMTTVVLTPAGREALCGHVAELQRMARIVGTDRRVGPRTR</sequence>
<dbReference type="Gene3D" id="1.10.10.10">
    <property type="entry name" value="Winged helix-like DNA-binding domain superfamily/Winged helix DNA-binding domain"/>
    <property type="match status" value="1"/>
</dbReference>
<evidence type="ECO:0000313" key="3">
    <source>
        <dbReference type="Proteomes" id="UP000233781"/>
    </source>
</evidence>
<dbReference type="PANTHER" id="PTHR37318:SF1">
    <property type="entry name" value="BSL7504 PROTEIN"/>
    <property type="match status" value="1"/>
</dbReference>
<accession>A0A2N3YIF0</accession>
<dbReference type="InterPro" id="IPR036388">
    <property type="entry name" value="WH-like_DNA-bd_sf"/>
</dbReference>
<dbReference type="PANTHER" id="PTHR37318">
    <property type="entry name" value="BSL7504 PROTEIN"/>
    <property type="match status" value="1"/>
</dbReference>
<dbReference type="RefSeq" id="WP_101395167.1">
    <property type="nucleotide sequence ID" value="NZ_PJNE01000001.1"/>
</dbReference>
<comment type="caution">
    <text evidence="2">The sequence shown here is derived from an EMBL/GenBank/DDBJ whole genome shotgun (WGS) entry which is preliminary data.</text>
</comment>
<dbReference type="SUPFAM" id="SSF46785">
    <property type="entry name" value="Winged helix' DNA-binding domain"/>
    <property type="match status" value="1"/>
</dbReference>
<keyword evidence="2" id="KW-0238">DNA-binding</keyword>
<dbReference type="OrthoDB" id="4952043at2"/>
<dbReference type="EMBL" id="PJNE01000001">
    <property type="protein sequence ID" value="PKW26631.1"/>
    <property type="molecule type" value="Genomic_DNA"/>
</dbReference>
<reference evidence="2 3" key="1">
    <citation type="submission" date="2017-12" db="EMBL/GenBank/DDBJ databases">
        <title>Sequencing the genomes of 1000 Actinobacteria strains.</title>
        <authorList>
            <person name="Klenk H.-P."/>
        </authorList>
    </citation>
    <scope>NUCLEOTIDE SEQUENCE [LARGE SCALE GENOMIC DNA]</scope>
    <source>
        <strain evidence="2 3">DSM 12806</strain>
    </source>
</reference>
<dbReference type="AlphaFoldDB" id="A0A2N3YIF0"/>
<feature type="domain" description="Winged helix DNA-binding" evidence="1">
    <location>
        <begin position="15"/>
        <end position="92"/>
    </location>
</feature>
<gene>
    <name evidence="2" type="ORF">ATL31_1447</name>
</gene>
<dbReference type="Pfam" id="PF13601">
    <property type="entry name" value="HTH_34"/>
    <property type="match status" value="1"/>
</dbReference>
<organism evidence="2 3">
    <name type="scientific">Phycicoccus duodecadis</name>
    <dbReference type="NCBI Taxonomy" id="173053"/>
    <lineage>
        <taxon>Bacteria</taxon>
        <taxon>Bacillati</taxon>
        <taxon>Actinomycetota</taxon>
        <taxon>Actinomycetes</taxon>
        <taxon>Micrococcales</taxon>
        <taxon>Intrasporangiaceae</taxon>
        <taxon>Phycicoccus</taxon>
    </lineage>
</organism>
<evidence type="ECO:0000313" key="2">
    <source>
        <dbReference type="EMBL" id="PKW26631.1"/>
    </source>
</evidence>
<name>A0A2N3YIF0_9MICO</name>